<dbReference type="Proteomes" id="UP000450599">
    <property type="component" value="Unassembled WGS sequence"/>
</dbReference>
<dbReference type="EMBL" id="WKMX01000020">
    <property type="protein sequence ID" value="MRZ08162.1"/>
    <property type="molecule type" value="Genomic_DNA"/>
</dbReference>
<evidence type="ECO:0000259" key="1">
    <source>
        <dbReference type="Pfam" id="PF19898"/>
    </source>
</evidence>
<dbReference type="Pfam" id="PF19898">
    <property type="entry name" value="DUF6371"/>
    <property type="match status" value="1"/>
</dbReference>
<evidence type="ECO:0000313" key="3">
    <source>
        <dbReference type="EMBL" id="MRZ08162.1"/>
    </source>
</evidence>
<reference evidence="4 5" key="1">
    <citation type="journal article" date="2019" name="Nat. Med.">
        <title>A library of human gut bacterial isolates paired with longitudinal multiomics data enables mechanistic microbiome research.</title>
        <authorList>
            <person name="Poyet M."/>
            <person name="Groussin M."/>
            <person name="Gibbons S.M."/>
            <person name="Avila-Pacheco J."/>
            <person name="Jiang X."/>
            <person name="Kearney S.M."/>
            <person name="Perrotta A.R."/>
            <person name="Berdy B."/>
            <person name="Zhao S."/>
            <person name="Lieberman T.D."/>
            <person name="Swanson P.K."/>
            <person name="Smith M."/>
            <person name="Roesemann S."/>
            <person name="Alexander J.E."/>
            <person name="Rich S.A."/>
            <person name="Livny J."/>
            <person name="Vlamakis H."/>
            <person name="Clish C."/>
            <person name="Bullock K."/>
            <person name="Deik A."/>
            <person name="Scott J."/>
            <person name="Pierce K.A."/>
            <person name="Xavier R.J."/>
            <person name="Alm E.J."/>
        </authorList>
    </citation>
    <scope>NUCLEOTIDE SEQUENCE [LARGE SCALE GENOMIC DNA]</scope>
    <source>
        <strain evidence="3 5">BIOML-A10</strain>
        <strain evidence="2 4">BIOML-A11</strain>
    </source>
</reference>
<dbReference type="Proteomes" id="UP000471216">
    <property type="component" value="Unassembled WGS sequence"/>
</dbReference>
<evidence type="ECO:0000313" key="5">
    <source>
        <dbReference type="Proteomes" id="UP000471216"/>
    </source>
</evidence>
<evidence type="ECO:0000313" key="4">
    <source>
        <dbReference type="Proteomes" id="UP000450599"/>
    </source>
</evidence>
<sequence>MNDAAVFWQVDINGCIRTGKIMRYGNDGHRIKEDGLVNFMWAHRMKSMVDNTEDFNLMQCFFGEHLLSACPDSKVMIVESEKSAIIASHYYPQYLWLASGGCCGCLNQTASQVLKGREVWLVPDLDAEDRWHAKLTMLRTITPTAGIVTAISDMATPEQRAAKLDIADFLLDAASRNNPIVGAADGAGQLAE</sequence>
<organism evidence="3 5">
    <name type="scientific">Parabacteroides distasonis</name>
    <dbReference type="NCBI Taxonomy" id="823"/>
    <lineage>
        <taxon>Bacteria</taxon>
        <taxon>Pseudomonadati</taxon>
        <taxon>Bacteroidota</taxon>
        <taxon>Bacteroidia</taxon>
        <taxon>Bacteroidales</taxon>
        <taxon>Tannerellaceae</taxon>
        <taxon>Parabacteroides</taxon>
    </lineage>
</organism>
<protein>
    <recommendedName>
        <fullName evidence="1">DUF6371 domain-containing protein</fullName>
    </recommendedName>
</protein>
<accession>A0A6I2P6X7</accession>
<gene>
    <name evidence="3" type="ORF">GKD54_18530</name>
    <name evidence="2" type="ORF">GKD58_18775</name>
</gene>
<name>A0A6I2P6X7_PARDI</name>
<evidence type="ECO:0000313" key="2">
    <source>
        <dbReference type="EMBL" id="MRY86265.1"/>
    </source>
</evidence>
<proteinExistence type="predicted"/>
<dbReference type="AlphaFoldDB" id="A0A6I2P6X7"/>
<feature type="domain" description="DUF6371" evidence="1">
    <location>
        <begin position="2"/>
        <end position="125"/>
    </location>
</feature>
<dbReference type="EMBL" id="WKMW01000022">
    <property type="protein sequence ID" value="MRY86265.1"/>
    <property type="molecule type" value="Genomic_DNA"/>
</dbReference>
<dbReference type="InterPro" id="IPR045951">
    <property type="entry name" value="DUF6371"/>
</dbReference>
<comment type="caution">
    <text evidence="3">The sequence shown here is derived from an EMBL/GenBank/DDBJ whole genome shotgun (WGS) entry which is preliminary data.</text>
</comment>